<dbReference type="Gene3D" id="4.10.40.20">
    <property type="match status" value="1"/>
</dbReference>
<dbReference type="PANTHER" id="PTHR14186">
    <property type="entry name" value="INSULIN-LIKE GROWTH FACTOR BINDING PROTEIN-RELATED"/>
    <property type="match status" value="1"/>
</dbReference>
<evidence type="ECO:0000313" key="7">
    <source>
        <dbReference type="EMBL" id="ABR21044.1"/>
    </source>
</evidence>
<dbReference type="SUPFAM" id="SSF57184">
    <property type="entry name" value="Growth factor receptor domain"/>
    <property type="match status" value="1"/>
</dbReference>
<dbReference type="Pfam" id="PF00219">
    <property type="entry name" value="IGFBP"/>
    <property type="match status" value="1"/>
</dbReference>
<sequence>MWLRIFCLFCLVTSALCCVPCKEVTCERVPNNCPVGVTKDPCGCCGVCAKNINEMCGGPHNSYGTCGIDLACLMDNFSYDQDPRDLPDAPIGICIKARRITPTPTENMLEEELQ</sequence>
<dbReference type="PROSITE" id="PS51323">
    <property type="entry name" value="IGFBP_N_2"/>
    <property type="match status" value="1"/>
</dbReference>
<comment type="subcellular location">
    <subcellularLocation>
        <location evidence="1">Secreted</location>
    </subcellularLocation>
</comment>
<protein>
    <submittedName>
        <fullName evidence="7">Venom insulin-like growth factor binding protein-1</fullName>
    </submittedName>
</protein>
<dbReference type="GO" id="GO:0009966">
    <property type="term" value="P:regulation of signal transduction"/>
    <property type="evidence" value="ECO:0007669"/>
    <property type="project" value="TreeGrafter"/>
</dbReference>
<dbReference type="PANTHER" id="PTHR14186:SF20">
    <property type="entry name" value="CYSTEINE-RICH MOTOR NEURON 1 PROTEIN-LIKE"/>
    <property type="match status" value="1"/>
</dbReference>
<dbReference type="GO" id="GO:0001558">
    <property type="term" value="P:regulation of cell growth"/>
    <property type="evidence" value="ECO:0007669"/>
    <property type="project" value="InterPro"/>
</dbReference>
<dbReference type="GO" id="GO:0005520">
    <property type="term" value="F:insulin-like growth factor binding"/>
    <property type="evidence" value="ECO:0007669"/>
    <property type="project" value="InterPro"/>
</dbReference>
<dbReference type="InterPro" id="IPR009030">
    <property type="entry name" value="Growth_fac_rcpt_cys_sf"/>
</dbReference>
<reference evidence="7" key="1">
    <citation type="submission" date="2007-02" db="EMBL/GenBank/DDBJ databases">
        <title>Molecular characterization of a venom Insulin-like Growth Factor Binding Protein-1 (MeVIGFBP-1) from Mesobuthus eupeus.</title>
        <authorList>
            <person name="Zhu S."/>
            <person name="Gao B."/>
        </authorList>
    </citation>
    <scope>NUCLEOTIDE SEQUENCE</scope>
</reference>
<organism evidence="7">
    <name type="scientific">Mesobuthus eupeus</name>
    <name type="common">Lesser Asian scorpion</name>
    <name type="synonym">Buthus eupeus</name>
    <dbReference type="NCBI Taxonomy" id="34648"/>
    <lineage>
        <taxon>Eukaryota</taxon>
        <taxon>Metazoa</taxon>
        <taxon>Ecdysozoa</taxon>
        <taxon>Arthropoda</taxon>
        <taxon>Chelicerata</taxon>
        <taxon>Arachnida</taxon>
        <taxon>Scorpiones</taxon>
        <taxon>Buthida</taxon>
        <taxon>Buthoidea</taxon>
        <taxon>Buthidae</taxon>
        <taxon>Mesobuthus</taxon>
    </lineage>
</organism>
<proteinExistence type="evidence at transcript level"/>
<keyword evidence="4" id="KW-1015">Disulfide bond</keyword>
<feature type="signal peptide" evidence="5">
    <location>
        <begin position="1"/>
        <end position="17"/>
    </location>
</feature>
<accession>E4VP27</accession>
<dbReference type="PROSITE" id="PS00222">
    <property type="entry name" value="IGFBP_N_1"/>
    <property type="match status" value="1"/>
</dbReference>
<dbReference type="InterPro" id="IPR017891">
    <property type="entry name" value="Insulin_GF-bd_Cys-rich_CS"/>
</dbReference>
<evidence type="ECO:0000259" key="6">
    <source>
        <dbReference type="PROSITE" id="PS51323"/>
    </source>
</evidence>
<name>E4VP27_MESEU</name>
<dbReference type="AlphaFoldDB" id="E4VP27"/>
<evidence type="ECO:0000256" key="1">
    <source>
        <dbReference type="ARBA" id="ARBA00004613"/>
    </source>
</evidence>
<feature type="domain" description="IGFBP N-terminal" evidence="6">
    <location>
        <begin position="14"/>
        <end position="97"/>
    </location>
</feature>
<keyword evidence="3 5" id="KW-0732">Signal</keyword>
<keyword evidence="2" id="KW-0964">Secreted</keyword>
<dbReference type="GO" id="GO:0005576">
    <property type="term" value="C:extracellular region"/>
    <property type="evidence" value="ECO:0007669"/>
    <property type="project" value="UniProtKB-SubCell"/>
</dbReference>
<feature type="chain" id="PRO_5003189726" evidence="5">
    <location>
        <begin position="18"/>
        <end position="114"/>
    </location>
</feature>
<dbReference type="EMBL" id="EF445069">
    <property type="protein sequence ID" value="ABR21044.1"/>
    <property type="molecule type" value="mRNA"/>
</dbReference>
<dbReference type="InterPro" id="IPR011390">
    <property type="entry name" value="IGFBP_rP_mac25"/>
</dbReference>
<evidence type="ECO:0000256" key="5">
    <source>
        <dbReference type="SAM" id="SignalP"/>
    </source>
</evidence>
<evidence type="ECO:0000256" key="3">
    <source>
        <dbReference type="ARBA" id="ARBA00022729"/>
    </source>
</evidence>
<dbReference type="SMART" id="SM00121">
    <property type="entry name" value="IB"/>
    <property type="match status" value="1"/>
</dbReference>
<evidence type="ECO:0000256" key="4">
    <source>
        <dbReference type="ARBA" id="ARBA00023157"/>
    </source>
</evidence>
<dbReference type="InterPro" id="IPR000867">
    <property type="entry name" value="IGFBP-like"/>
</dbReference>
<evidence type="ECO:0000256" key="2">
    <source>
        <dbReference type="ARBA" id="ARBA00022525"/>
    </source>
</evidence>